<feature type="compositionally biased region" description="Basic and acidic residues" evidence="1">
    <location>
        <begin position="142"/>
        <end position="157"/>
    </location>
</feature>
<accession>A0A5P1FDU4</accession>
<evidence type="ECO:0000313" key="2">
    <source>
        <dbReference type="EMBL" id="ONK76538.1"/>
    </source>
</evidence>
<sequence>MNSTMKATFSENKLATTVGANSLAAEAVVTQPAFKIRVNEEIEYEFDQQKFEEYLSSSSFRSASPNRRRKLKSRDLLAAATPTHRDIPTASNKVEAADPDLPSTMKITAEGAPTLSKRARQRWRQRLARQLAKASESMDGIRYTEDLKSRQRREQQRRATNTSSKTETNEWRKKCRRKR</sequence>
<organism evidence="2 3">
    <name type="scientific">Asparagus officinalis</name>
    <name type="common">Garden asparagus</name>
    <dbReference type="NCBI Taxonomy" id="4686"/>
    <lineage>
        <taxon>Eukaryota</taxon>
        <taxon>Viridiplantae</taxon>
        <taxon>Streptophyta</taxon>
        <taxon>Embryophyta</taxon>
        <taxon>Tracheophyta</taxon>
        <taxon>Spermatophyta</taxon>
        <taxon>Magnoliopsida</taxon>
        <taxon>Liliopsida</taxon>
        <taxon>Asparagales</taxon>
        <taxon>Asparagaceae</taxon>
        <taxon>Asparagoideae</taxon>
        <taxon>Asparagus</taxon>
    </lineage>
</organism>
<evidence type="ECO:0000256" key="1">
    <source>
        <dbReference type="SAM" id="MobiDB-lite"/>
    </source>
</evidence>
<name>A0A5P1FDU4_ASPOF</name>
<keyword evidence="3" id="KW-1185">Reference proteome</keyword>
<reference evidence="3" key="1">
    <citation type="journal article" date="2017" name="Nat. Commun.">
        <title>The asparagus genome sheds light on the origin and evolution of a young Y chromosome.</title>
        <authorList>
            <person name="Harkess A."/>
            <person name="Zhou J."/>
            <person name="Xu C."/>
            <person name="Bowers J.E."/>
            <person name="Van der Hulst R."/>
            <person name="Ayyampalayam S."/>
            <person name="Mercati F."/>
            <person name="Riccardi P."/>
            <person name="McKain M.R."/>
            <person name="Kakrana A."/>
            <person name="Tang H."/>
            <person name="Ray J."/>
            <person name="Groenendijk J."/>
            <person name="Arikit S."/>
            <person name="Mathioni S.M."/>
            <person name="Nakano M."/>
            <person name="Shan H."/>
            <person name="Telgmann-Rauber A."/>
            <person name="Kanno A."/>
            <person name="Yue Z."/>
            <person name="Chen H."/>
            <person name="Li W."/>
            <person name="Chen Y."/>
            <person name="Xu X."/>
            <person name="Zhang Y."/>
            <person name="Luo S."/>
            <person name="Chen H."/>
            <person name="Gao J."/>
            <person name="Mao Z."/>
            <person name="Pires J.C."/>
            <person name="Luo M."/>
            <person name="Kudrna D."/>
            <person name="Wing R.A."/>
            <person name="Meyers B.C."/>
            <person name="Yi K."/>
            <person name="Kong H."/>
            <person name="Lavrijsen P."/>
            <person name="Sunseri F."/>
            <person name="Falavigna A."/>
            <person name="Ye Y."/>
            <person name="Leebens-Mack J.H."/>
            <person name="Chen G."/>
        </authorList>
    </citation>
    <scope>NUCLEOTIDE SEQUENCE [LARGE SCALE GENOMIC DNA]</scope>
    <source>
        <strain evidence="3">cv. DH0086</strain>
    </source>
</reference>
<feature type="region of interest" description="Disordered" evidence="1">
    <location>
        <begin position="57"/>
        <end position="179"/>
    </location>
</feature>
<gene>
    <name evidence="2" type="ORF">A4U43_C03F29310</name>
</gene>
<feature type="compositionally biased region" description="Basic residues" evidence="1">
    <location>
        <begin position="117"/>
        <end position="127"/>
    </location>
</feature>
<protein>
    <submittedName>
        <fullName evidence="2">Uncharacterized protein</fullName>
    </submittedName>
</protein>
<dbReference type="AlphaFoldDB" id="A0A5P1FDU4"/>
<evidence type="ECO:0000313" key="3">
    <source>
        <dbReference type="Proteomes" id="UP000243459"/>
    </source>
</evidence>
<dbReference type="Proteomes" id="UP000243459">
    <property type="component" value="Chromosome 3"/>
</dbReference>
<dbReference type="Gramene" id="ONK76538">
    <property type="protein sequence ID" value="ONK76538"/>
    <property type="gene ID" value="A4U43_C03F29310"/>
</dbReference>
<dbReference type="EMBL" id="CM007383">
    <property type="protein sequence ID" value="ONK76538.1"/>
    <property type="molecule type" value="Genomic_DNA"/>
</dbReference>
<proteinExistence type="predicted"/>